<evidence type="ECO:0000256" key="1">
    <source>
        <dbReference type="SAM" id="SignalP"/>
    </source>
</evidence>
<proteinExistence type="predicted"/>
<dbReference type="HOGENOM" id="CLU_184044_0_0_1"/>
<reference evidence="2 3" key="1">
    <citation type="submission" date="2012-08" db="EMBL/GenBank/DDBJ databases">
        <title>Oryza genome evolution.</title>
        <authorList>
            <person name="Wing R.A."/>
        </authorList>
    </citation>
    <scope>NUCLEOTIDE SEQUENCE</scope>
</reference>
<feature type="signal peptide" evidence="1">
    <location>
        <begin position="1"/>
        <end position="30"/>
    </location>
</feature>
<dbReference type="EnsemblPlants" id="LPERR11G19200.1">
    <property type="protein sequence ID" value="LPERR11G19200.1"/>
    <property type="gene ID" value="LPERR11G19200"/>
</dbReference>
<dbReference type="AlphaFoldDB" id="A0A0D9XVA5"/>
<reference evidence="3" key="2">
    <citation type="submission" date="2013-12" db="EMBL/GenBank/DDBJ databases">
        <authorList>
            <person name="Yu Y."/>
            <person name="Lee S."/>
            <person name="de Baynast K."/>
            <person name="Wissotski M."/>
            <person name="Liu L."/>
            <person name="Talag J."/>
            <person name="Goicoechea J."/>
            <person name="Angelova A."/>
            <person name="Jetty R."/>
            <person name="Kudrna D."/>
            <person name="Golser W."/>
            <person name="Rivera L."/>
            <person name="Zhang J."/>
            <person name="Wing R."/>
        </authorList>
    </citation>
    <scope>NUCLEOTIDE SEQUENCE</scope>
</reference>
<keyword evidence="3" id="KW-1185">Reference proteome</keyword>
<sequence length="87" mass="9639">MTVPSRIVSSIPMVFMLLLIVSSTFLSCYAAQETCYTQKALCNRRRCRNICGGQAYYCKPNVILETCCCMNTTTSTTSGVKNHALLN</sequence>
<evidence type="ECO:0008006" key="4">
    <source>
        <dbReference type="Google" id="ProtNLM"/>
    </source>
</evidence>
<dbReference type="Proteomes" id="UP000032180">
    <property type="component" value="Chromosome 11"/>
</dbReference>
<accession>A0A0D9XVA5</accession>
<keyword evidence="1" id="KW-0732">Signal</keyword>
<dbReference type="PROSITE" id="PS51257">
    <property type="entry name" value="PROKAR_LIPOPROTEIN"/>
    <property type="match status" value="1"/>
</dbReference>
<organism evidence="2 3">
    <name type="scientific">Leersia perrieri</name>
    <dbReference type="NCBI Taxonomy" id="77586"/>
    <lineage>
        <taxon>Eukaryota</taxon>
        <taxon>Viridiplantae</taxon>
        <taxon>Streptophyta</taxon>
        <taxon>Embryophyta</taxon>
        <taxon>Tracheophyta</taxon>
        <taxon>Spermatophyta</taxon>
        <taxon>Magnoliopsida</taxon>
        <taxon>Liliopsida</taxon>
        <taxon>Poales</taxon>
        <taxon>Poaceae</taxon>
        <taxon>BOP clade</taxon>
        <taxon>Oryzoideae</taxon>
        <taxon>Oryzeae</taxon>
        <taxon>Oryzinae</taxon>
        <taxon>Leersia</taxon>
    </lineage>
</organism>
<dbReference type="Gramene" id="LPERR11G19200.1">
    <property type="protein sequence ID" value="LPERR11G19200.1"/>
    <property type="gene ID" value="LPERR11G19200"/>
</dbReference>
<evidence type="ECO:0000313" key="3">
    <source>
        <dbReference type="Proteomes" id="UP000032180"/>
    </source>
</evidence>
<protein>
    <recommendedName>
        <fullName evidence="4">Knottin scorpion toxin-like domain-containing protein</fullName>
    </recommendedName>
</protein>
<reference evidence="2" key="3">
    <citation type="submission" date="2015-04" db="UniProtKB">
        <authorList>
            <consortium name="EnsemblPlants"/>
        </authorList>
    </citation>
    <scope>IDENTIFICATION</scope>
</reference>
<feature type="chain" id="PRO_5002350859" description="Knottin scorpion toxin-like domain-containing protein" evidence="1">
    <location>
        <begin position="31"/>
        <end position="87"/>
    </location>
</feature>
<evidence type="ECO:0000313" key="2">
    <source>
        <dbReference type="EnsemblPlants" id="LPERR11G19200.1"/>
    </source>
</evidence>
<name>A0A0D9XVA5_9ORYZ</name>